<proteinExistence type="inferred from homology"/>
<organism evidence="4 5">
    <name type="scientific">Isachenkonia alkalipeptolytica</name>
    <dbReference type="NCBI Taxonomy" id="2565777"/>
    <lineage>
        <taxon>Bacteria</taxon>
        <taxon>Bacillati</taxon>
        <taxon>Bacillota</taxon>
        <taxon>Clostridia</taxon>
        <taxon>Eubacteriales</taxon>
        <taxon>Clostridiaceae</taxon>
        <taxon>Isachenkonia</taxon>
    </lineage>
</organism>
<protein>
    <recommendedName>
        <fullName evidence="2">Phosphoesterase</fullName>
        <ecNumber evidence="2">3.1.4.-</ecNumber>
    </recommendedName>
</protein>
<accession>A0AA43XJI3</accession>
<evidence type="ECO:0000259" key="3">
    <source>
        <dbReference type="Pfam" id="PF12850"/>
    </source>
</evidence>
<keyword evidence="2" id="KW-0479">Metal-binding</keyword>
<dbReference type="GO" id="GO:0046872">
    <property type="term" value="F:metal ion binding"/>
    <property type="evidence" value="ECO:0007669"/>
    <property type="project" value="UniProtKB-KW"/>
</dbReference>
<dbReference type="SUPFAM" id="SSF56300">
    <property type="entry name" value="Metallo-dependent phosphatases"/>
    <property type="match status" value="1"/>
</dbReference>
<dbReference type="PANTHER" id="PTHR11124">
    <property type="entry name" value="VACUOLAR SORTING PROTEIN VPS29"/>
    <property type="match status" value="1"/>
</dbReference>
<reference evidence="4 5" key="1">
    <citation type="submission" date="2019-04" db="EMBL/GenBank/DDBJ databases">
        <title>Isachenkonia alkalipeptolytica gen. nov. sp. nov. a new anaerobic, alkiliphilic organothrophic bacterium capable to reduce synthesized ferrihydrite isolated from a soda lake.</title>
        <authorList>
            <person name="Toshchakov S.V."/>
            <person name="Zavarzina D.G."/>
            <person name="Zhilina T.N."/>
            <person name="Kostrikina N.A."/>
            <person name="Kublanov I.V."/>
        </authorList>
    </citation>
    <scope>NUCLEOTIDE SEQUENCE [LARGE SCALE GENOMIC DNA]</scope>
    <source>
        <strain evidence="4 5">Z-1701</strain>
    </source>
</reference>
<dbReference type="InterPro" id="IPR000979">
    <property type="entry name" value="Phosphodiesterase_MJ0936/Vps29"/>
</dbReference>
<dbReference type="InterPro" id="IPR024654">
    <property type="entry name" value="Calcineurin-like_PHP_lpxH"/>
</dbReference>
<dbReference type="Gene3D" id="3.60.21.10">
    <property type="match status" value="1"/>
</dbReference>
<dbReference type="EC" id="3.1.4.-" evidence="2"/>
<evidence type="ECO:0000256" key="2">
    <source>
        <dbReference type="RuleBase" id="RU362039"/>
    </source>
</evidence>
<dbReference type="EMBL" id="SUMG01000002">
    <property type="protein sequence ID" value="NBG87454.1"/>
    <property type="molecule type" value="Genomic_DNA"/>
</dbReference>
<comment type="caution">
    <text evidence="4">The sequence shown here is derived from an EMBL/GenBank/DDBJ whole genome shotgun (WGS) entry which is preliminary data.</text>
</comment>
<evidence type="ECO:0000313" key="5">
    <source>
        <dbReference type="Proteomes" id="UP000449710"/>
    </source>
</evidence>
<keyword evidence="5" id="KW-1185">Reference proteome</keyword>
<comment type="similarity">
    <text evidence="1 2">Belongs to the metallophosphoesterase superfamily. YfcE family.</text>
</comment>
<evidence type="ECO:0000256" key="1">
    <source>
        <dbReference type="ARBA" id="ARBA00008950"/>
    </source>
</evidence>
<dbReference type="AlphaFoldDB" id="A0AA43XJI3"/>
<name>A0AA43XJI3_9CLOT</name>
<comment type="cofactor">
    <cofactor evidence="2">
        <name>a divalent metal cation</name>
        <dbReference type="ChEBI" id="CHEBI:60240"/>
    </cofactor>
</comment>
<dbReference type="NCBIfam" id="TIGR00040">
    <property type="entry name" value="yfcE"/>
    <property type="match status" value="1"/>
</dbReference>
<dbReference type="GO" id="GO:0016787">
    <property type="term" value="F:hydrolase activity"/>
    <property type="evidence" value="ECO:0007669"/>
    <property type="project" value="UniProtKB-UniRule"/>
</dbReference>
<feature type="domain" description="Calcineurin-like phosphoesterase" evidence="3">
    <location>
        <begin position="10"/>
        <end position="157"/>
    </location>
</feature>
<dbReference type="Pfam" id="PF12850">
    <property type="entry name" value="Metallophos_2"/>
    <property type="match status" value="1"/>
</dbReference>
<sequence length="169" mass="18762">MEILEVKNVKIAILGDSHNHLEILDQLHEENRFQGVELILHTGDMCNDGSYLEDLTGIKVIGVKGNADPVYTACESEVVLELEGYKIFLTHGHRYGVKGSNDRLFYRGKEIGADIVVFGHSHIPLTVEEENMLLLNPGSIGFPRGLSKKSYGIVTLGDNIKVDLVEMED</sequence>
<dbReference type="Proteomes" id="UP000449710">
    <property type="component" value="Unassembled WGS sequence"/>
</dbReference>
<evidence type="ECO:0000313" key="4">
    <source>
        <dbReference type="EMBL" id="NBG87454.1"/>
    </source>
</evidence>
<gene>
    <name evidence="4" type="ORF">ISALK_02980</name>
</gene>
<dbReference type="InterPro" id="IPR029052">
    <property type="entry name" value="Metallo-depent_PP-like"/>
</dbReference>